<comment type="caution">
    <text evidence="1">The sequence shown here is derived from an EMBL/GenBank/DDBJ whole genome shotgun (WGS) entry which is preliminary data.</text>
</comment>
<accession>A0ACC0PNR1</accession>
<keyword evidence="2" id="KW-1185">Reference proteome</keyword>
<sequence length="244" mass="27543">MPGGCILFCCWQFCSVPFCFGIVLLFSVKYSLGHLLLSCSFQLLLKSCQEYAFPSTYLAAVSKKCLFTYSNILINILCGIFRMMAAFSLCAGHIWALLIRIIILYRISYPRFNVADEEERMRDKETIRKLEDKVHAQAVEMSTLKEQVAEMSTLKEQVAFMMRHMPEFTGLQVRDGCNGSFDQDSPHAHQRSSHASHDIECSNGVSVAVCSVSVMAVCSVSVSVQFVQFLLPLLSSFVLKSWNW</sequence>
<gene>
    <name evidence="1" type="ORF">RHMOL_Rhmol02G0064300</name>
</gene>
<protein>
    <submittedName>
        <fullName evidence="1">Uncharacterized protein</fullName>
    </submittedName>
</protein>
<evidence type="ECO:0000313" key="1">
    <source>
        <dbReference type="EMBL" id="KAI8566724.1"/>
    </source>
</evidence>
<dbReference type="EMBL" id="CM046389">
    <property type="protein sequence ID" value="KAI8566724.1"/>
    <property type="molecule type" value="Genomic_DNA"/>
</dbReference>
<proteinExistence type="predicted"/>
<evidence type="ECO:0000313" key="2">
    <source>
        <dbReference type="Proteomes" id="UP001062846"/>
    </source>
</evidence>
<organism evidence="1 2">
    <name type="scientific">Rhododendron molle</name>
    <name type="common">Chinese azalea</name>
    <name type="synonym">Azalea mollis</name>
    <dbReference type="NCBI Taxonomy" id="49168"/>
    <lineage>
        <taxon>Eukaryota</taxon>
        <taxon>Viridiplantae</taxon>
        <taxon>Streptophyta</taxon>
        <taxon>Embryophyta</taxon>
        <taxon>Tracheophyta</taxon>
        <taxon>Spermatophyta</taxon>
        <taxon>Magnoliopsida</taxon>
        <taxon>eudicotyledons</taxon>
        <taxon>Gunneridae</taxon>
        <taxon>Pentapetalae</taxon>
        <taxon>asterids</taxon>
        <taxon>Ericales</taxon>
        <taxon>Ericaceae</taxon>
        <taxon>Ericoideae</taxon>
        <taxon>Rhodoreae</taxon>
        <taxon>Rhododendron</taxon>
    </lineage>
</organism>
<name>A0ACC0PNR1_RHOML</name>
<reference evidence="1" key="1">
    <citation type="submission" date="2022-02" db="EMBL/GenBank/DDBJ databases">
        <title>Plant Genome Project.</title>
        <authorList>
            <person name="Zhang R.-G."/>
        </authorList>
    </citation>
    <scope>NUCLEOTIDE SEQUENCE</scope>
    <source>
        <strain evidence="1">AT1</strain>
    </source>
</reference>
<dbReference type="Proteomes" id="UP001062846">
    <property type="component" value="Chromosome 2"/>
</dbReference>